<proteinExistence type="predicted"/>
<organism evidence="1 2">
    <name type="scientific">Chitinophaga niastensis</name>
    <dbReference type="NCBI Taxonomy" id="536980"/>
    <lineage>
        <taxon>Bacteria</taxon>
        <taxon>Pseudomonadati</taxon>
        <taxon>Bacteroidota</taxon>
        <taxon>Chitinophagia</taxon>
        <taxon>Chitinophagales</taxon>
        <taxon>Chitinophagaceae</taxon>
        <taxon>Chitinophaga</taxon>
    </lineage>
</organism>
<comment type="caution">
    <text evidence="1">The sequence shown here is derived from an EMBL/GenBank/DDBJ whole genome shotgun (WGS) entry which is preliminary data.</text>
</comment>
<evidence type="ECO:0000313" key="1">
    <source>
        <dbReference type="EMBL" id="PSL46633.1"/>
    </source>
</evidence>
<dbReference type="EMBL" id="PYAW01000003">
    <property type="protein sequence ID" value="PSL46633.1"/>
    <property type="molecule type" value="Genomic_DNA"/>
</dbReference>
<dbReference type="AlphaFoldDB" id="A0A2P8HK85"/>
<reference evidence="1 2" key="1">
    <citation type="submission" date="2018-03" db="EMBL/GenBank/DDBJ databases">
        <title>Genomic Encyclopedia of Archaeal and Bacterial Type Strains, Phase II (KMG-II): from individual species to whole genera.</title>
        <authorList>
            <person name="Goeker M."/>
        </authorList>
    </citation>
    <scope>NUCLEOTIDE SEQUENCE [LARGE SCALE GENOMIC DNA]</scope>
    <source>
        <strain evidence="1 2">DSM 24859</strain>
    </source>
</reference>
<sequence>MGSFFMDVNSFSLNDGYCENNYSTLETIIKFSFYF</sequence>
<name>A0A2P8HK85_CHINA</name>
<evidence type="ECO:0000313" key="2">
    <source>
        <dbReference type="Proteomes" id="UP000240971"/>
    </source>
</evidence>
<accession>A0A2P8HK85</accession>
<dbReference type="Proteomes" id="UP000240971">
    <property type="component" value="Unassembled WGS sequence"/>
</dbReference>
<protein>
    <submittedName>
        <fullName evidence="1">Uncharacterized protein</fullName>
    </submittedName>
</protein>
<gene>
    <name evidence="1" type="ORF">CLV51_103614</name>
</gene>
<keyword evidence="2" id="KW-1185">Reference proteome</keyword>